<keyword evidence="4" id="KW-0677">Repeat</keyword>
<dbReference type="Proteomes" id="UP000259273">
    <property type="component" value="Unassembled WGS sequence"/>
</dbReference>
<feature type="transmembrane region" description="Helical" evidence="7">
    <location>
        <begin position="93"/>
        <end position="118"/>
    </location>
</feature>
<reference evidence="9 10" key="1">
    <citation type="journal article" date="2018" name="Nat. Biotechnol.">
        <title>A standardized bacterial taxonomy based on genome phylogeny substantially revises the tree of life.</title>
        <authorList>
            <person name="Parks D.H."/>
            <person name="Chuvochina M."/>
            <person name="Waite D.W."/>
            <person name="Rinke C."/>
            <person name="Skarshewski A."/>
            <person name="Chaumeil P.A."/>
            <person name="Hugenholtz P."/>
        </authorList>
    </citation>
    <scope>NUCLEOTIDE SEQUENCE [LARGE SCALE GENOMIC DNA]</scope>
    <source>
        <strain evidence="9">UBA9158</strain>
    </source>
</reference>
<evidence type="ECO:0000256" key="4">
    <source>
        <dbReference type="ARBA" id="ARBA00022737"/>
    </source>
</evidence>
<dbReference type="PROSITE" id="PS51202">
    <property type="entry name" value="RCK_C"/>
    <property type="match status" value="1"/>
</dbReference>
<dbReference type="Pfam" id="PF03600">
    <property type="entry name" value="CitMHS"/>
    <property type="match status" value="1"/>
</dbReference>
<dbReference type="STRING" id="1121937.GCA_000423125_02882"/>
<evidence type="ECO:0000256" key="6">
    <source>
        <dbReference type="ARBA" id="ARBA00023136"/>
    </source>
</evidence>
<evidence type="ECO:0000256" key="5">
    <source>
        <dbReference type="ARBA" id="ARBA00022989"/>
    </source>
</evidence>
<dbReference type="InterPro" id="IPR006037">
    <property type="entry name" value="RCK_C"/>
</dbReference>
<proteinExistence type="predicted"/>
<dbReference type="GO" id="GO:0005886">
    <property type="term" value="C:plasma membrane"/>
    <property type="evidence" value="ECO:0007669"/>
    <property type="project" value="TreeGrafter"/>
</dbReference>
<dbReference type="SUPFAM" id="SSF116726">
    <property type="entry name" value="TrkA C-terminal domain-like"/>
    <property type="match status" value="1"/>
</dbReference>
<evidence type="ECO:0000256" key="7">
    <source>
        <dbReference type="SAM" id="Phobius"/>
    </source>
</evidence>
<evidence type="ECO:0000256" key="2">
    <source>
        <dbReference type="ARBA" id="ARBA00022448"/>
    </source>
</evidence>
<dbReference type="AlphaFoldDB" id="A0A3C1KLI6"/>
<accession>A0A3C1KLI6</accession>
<feature type="domain" description="RCK C-terminal" evidence="8">
    <location>
        <begin position="126"/>
        <end position="192"/>
    </location>
</feature>
<feature type="non-terminal residue" evidence="9">
    <location>
        <position position="1"/>
    </location>
</feature>
<dbReference type="InterPro" id="IPR004680">
    <property type="entry name" value="Cit_transptr-like_dom"/>
</dbReference>
<feature type="transmembrane region" description="Helical" evidence="7">
    <location>
        <begin position="60"/>
        <end position="81"/>
    </location>
</feature>
<evidence type="ECO:0000256" key="3">
    <source>
        <dbReference type="ARBA" id="ARBA00022692"/>
    </source>
</evidence>
<keyword evidence="2" id="KW-0813">Transport</keyword>
<evidence type="ECO:0000256" key="1">
    <source>
        <dbReference type="ARBA" id="ARBA00004141"/>
    </source>
</evidence>
<evidence type="ECO:0000313" key="10">
    <source>
        <dbReference type="Proteomes" id="UP000259273"/>
    </source>
</evidence>
<evidence type="ECO:0000259" key="8">
    <source>
        <dbReference type="PROSITE" id="PS51202"/>
    </source>
</evidence>
<dbReference type="PANTHER" id="PTHR43652">
    <property type="entry name" value="BASIC AMINO ACID ANTIPORTER YFCC-RELATED"/>
    <property type="match status" value="1"/>
</dbReference>
<dbReference type="EMBL" id="DMND01000103">
    <property type="protein sequence ID" value="HAN27547.1"/>
    <property type="molecule type" value="Genomic_DNA"/>
</dbReference>
<dbReference type="InterPro" id="IPR036721">
    <property type="entry name" value="RCK_C_sf"/>
</dbReference>
<dbReference type="Gene3D" id="3.30.70.1450">
    <property type="entry name" value="Regulator of K+ conductance, C-terminal domain"/>
    <property type="match status" value="1"/>
</dbReference>
<name>A0A3C1KLI6_9GAMM</name>
<dbReference type="PANTHER" id="PTHR43652:SF2">
    <property type="entry name" value="BASIC AMINO ACID ANTIPORTER YFCC-RELATED"/>
    <property type="match status" value="1"/>
</dbReference>
<gene>
    <name evidence="9" type="ORF">DCP75_07480</name>
</gene>
<organism evidence="9 10">
    <name type="scientific">Haliea salexigens</name>
    <dbReference type="NCBI Taxonomy" id="287487"/>
    <lineage>
        <taxon>Bacteria</taxon>
        <taxon>Pseudomonadati</taxon>
        <taxon>Pseudomonadota</taxon>
        <taxon>Gammaproteobacteria</taxon>
        <taxon>Cellvibrionales</taxon>
        <taxon>Halieaceae</taxon>
        <taxon>Haliea</taxon>
    </lineage>
</organism>
<sequence>VQRLLGRPASTRGAMLRLFAPVALLSAFLNNTPIVATMIPAVNSWSRRIGVAPSKLMIPLSYAAILGGTLTLVGTSTNLVVNGQYRSLTGSEGFSLFAITAVGLPVALAGAAFMWLFFARWLPDQREDAPFANLREFTLEVAVAVGGPLAGKTVEQARLRHLVRVYLVEVEREGQIISPVGPEEMLCGGDRL</sequence>
<keyword evidence="6 7" id="KW-0472">Membrane</keyword>
<feature type="non-terminal residue" evidence="9">
    <location>
        <position position="192"/>
    </location>
</feature>
<dbReference type="GO" id="GO:0008324">
    <property type="term" value="F:monoatomic cation transmembrane transporter activity"/>
    <property type="evidence" value="ECO:0007669"/>
    <property type="project" value="InterPro"/>
</dbReference>
<dbReference type="InterPro" id="IPR051679">
    <property type="entry name" value="DASS-Related_Transporters"/>
</dbReference>
<comment type="caution">
    <text evidence="9">The sequence shown here is derived from an EMBL/GenBank/DDBJ whole genome shotgun (WGS) entry which is preliminary data.</text>
</comment>
<keyword evidence="3 7" id="KW-0812">Transmembrane</keyword>
<comment type="subcellular location">
    <subcellularLocation>
        <location evidence="1">Membrane</location>
        <topology evidence="1">Multi-pass membrane protein</topology>
    </subcellularLocation>
</comment>
<evidence type="ECO:0000313" key="9">
    <source>
        <dbReference type="EMBL" id="HAN27547.1"/>
    </source>
</evidence>
<protein>
    <submittedName>
        <fullName evidence="9">SLC13 family permease</fullName>
    </submittedName>
</protein>
<dbReference type="GO" id="GO:0006813">
    <property type="term" value="P:potassium ion transport"/>
    <property type="evidence" value="ECO:0007669"/>
    <property type="project" value="InterPro"/>
</dbReference>
<keyword evidence="5 7" id="KW-1133">Transmembrane helix</keyword>